<keyword evidence="1" id="KW-0812">Transmembrane</keyword>
<organism evidence="2 3">
    <name type="scientific">Porphyridium purpureum</name>
    <name type="common">Red alga</name>
    <name type="synonym">Porphyridium cruentum</name>
    <dbReference type="NCBI Taxonomy" id="35688"/>
    <lineage>
        <taxon>Eukaryota</taxon>
        <taxon>Rhodophyta</taxon>
        <taxon>Bangiophyceae</taxon>
        <taxon>Porphyridiales</taxon>
        <taxon>Porphyridiaceae</taxon>
        <taxon>Porphyridium</taxon>
    </lineage>
</organism>
<gene>
    <name evidence="2" type="ORF">FVE85_7295</name>
</gene>
<sequence>MRRVVLYASPVSVFVFALVLTFVYRSIYVSDTSKLGQGAASNGVTAAPRLSPREMDVFVYIVEDVCSATGAATGDPVLRKTYFANLASWTKCVNESCHTKRSPTMVVLSHFADTDHGESHSCMKIQVDGFLPLEVSRSAMSMRSFCKSCHGDSAALHIVISSDSVIESRDENTDSAGGTPLPFMLLDLISQDWESNAHQLSLPWFYSVSHKASSSKVVAFVLVSASADHQTWLDFESFLLRHRTEWFIWPDAAHTATARDDKVWKQFEAASCEGTVARWWSRFCSHSERAAIGTRRHIYLGTHGHAYFADT</sequence>
<name>A0A5J4Z9B0_PORPP</name>
<protein>
    <submittedName>
        <fullName evidence="2">Uncharacterized protein</fullName>
    </submittedName>
</protein>
<keyword evidence="1" id="KW-0472">Membrane</keyword>
<keyword evidence="3" id="KW-1185">Reference proteome</keyword>
<evidence type="ECO:0000256" key="1">
    <source>
        <dbReference type="SAM" id="Phobius"/>
    </source>
</evidence>
<evidence type="ECO:0000313" key="2">
    <source>
        <dbReference type="EMBL" id="KAA8499710.1"/>
    </source>
</evidence>
<feature type="transmembrane region" description="Helical" evidence="1">
    <location>
        <begin position="6"/>
        <end position="24"/>
    </location>
</feature>
<dbReference type="Proteomes" id="UP000324585">
    <property type="component" value="Unassembled WGS sequence"/>
</dbReference>
<keyword evidence="1" id="KW-1133">Transmembrane helix</keyword>
<dbReference type="EMBL" id="VRMN01000001">
    <property type="protein sequence ID" value="KAA8499710.1"/>
    <property type="molecule type" value="Genomic_DNA"/>
</dbReference>
<accession>A0A5J4Z9B0</accession>
<evidence type="ECO:0000313" key="3">
    <source>
        <dbReference type="Proteomes" id="UP000324585"/>
    </source>
</evidence>
<reference evidence="3" key="1">
    <citation type="journal article" date="2019" name="Nat. Commun.">
        <title>Expansion of phycobilisome linker gene families in mesophilic red algae.</title>
        <authorList>
            <person name="Lee J."/>
            <person name="Kim D."/>
            <person name="Bhattacharya D."/>
            <person name="Yoon H.S."/>
        </authorList>
    </citation>
    <scope>NUCLEOTIDE SEQUENCE [LARGE SCALE GENOMIC DNA]</scope>
    <source>
        <strain evidence="3">CCMP 1328</strain>
    </source>
</reference>
<comment type="caution">
    <text evidence="2">The sequence shown here is derived from an EMBL/GenBank/DDBJ whole genome shotgun (WGS) entry which is preliminary data.</text>
</comment>
<dbReference type="AlphaFoldDB" id="A0A5J4Z9B0"/>
<proteinExistence type="predicted"/>